<gene>
    <name evidence="1" type="ORF">LCGC14_0773030</name>
</gene>
<proteinExistence type="predicted"/>
<comment type="caution">
    <text evidence="1">The sequence shown here is derived from an EMBL/GenBank/DDBJ whole genome shotgun (WGS) entry which is preliminary data.</text>
</comment>
<reference evidence="1" key="1">
    <citation type="journal article" date="2015" name="Nature">
        <title>Complex archaea that bridge the gap between prokaryotes and eukaryotes.</title>
        <authorList>
            <person name="Spang A."/>
            <person name="Saw J.H."/>
            <person name="Jorgensen S.L."/>
            <person name="Zaremba-Niedzwiedzka K."/>
            <person name="Martijn J."/>
            <person name="Lind A.E."/>
            <person name="van Eijk R."/>
            <person name="Schleper C."/>
            <person name="Guy L."/>
            <person name="Ettema T.J."/>
        </authorList>
    </citation>
    <scope>NUCLEOTIDE SEQUENCE</scope>
</reference>
<evidence type="ECO:0000313" key="1">
    <source>
        <dbReference type="EMBL" id="KKN36480.1"/>
    </source>
</evidence>
<protein>
    <submittedName>
        <fullName evidence="1">Uncharacterized protein</fullName>
    </submittedName>
</protein>
<accession>A0A0F9PXW5</accession>
<name>A0A0F9PXW5_9ZZZZ</name>
<organism evidence="1">
    <name type="scientific">marine sediment metagenome</name>
    <dbReference type="NCBI Taxonomy" id="412755"/>
    <lineage>
        <taxon>unclassified sequences</taxon>
        <taxon>metagenomes</taxon>
        <taxon>ecological metagenomes</taxon>
    </lineage>
</organism>
<dbReference type="AlphaFoldDB" id="A0A0F9PXW5"/>
<dbReference type="EMBL" id="LAZR01001962">
    <property type="protein sequence ID" value="KKN36480.1"/>
    <property type="molecule type" value="Genomic_DNA"/>
</dbReference>
<sequence length="123" mass="13196">MSKPPIESFVLDPSLVLYLPLYELDGQVVASKDAHGHKCTVTKATYTASGRTFGTDADVETPSLGLTDADDYTICEWYEGTFRVLANVGGVGKTYYVDDANITPATFTPSYSISSSKILEAVG</sequence>